<proteinExistence type="predicted"/>
<reference evidence="3 4" key="1">
    <citation type="journal article" date="2018" name="Sci. Data">
        <title>The draft genome sequence of cork oak.</title>
        <authorList>
            <person name="Ramos A.M."/>
            <person name="Usie A."/>
            <person name="Barbosa P."/>
            <person name="Barros P.M."/>
            <person name="Capote T."/>
            <person name="Chaves I."/>
            <person name="Simoes F."/>
            <person name="Abreu I."/>
            <person name="Carrasquinho I."/>
            <person name="Faro C."/>
            <person name="Guimaraes J.B."/>
            <person name="Mendonca D."/>
            <person name="Nobrega F."/>
            <person name="Rodrigues L."/>
            <person name="Saibo N.J.M."/>
            <person name="Varela M.C."/>
            <person name="Egas C."/>
            <person name="Matos J."/>
            <person name="Miguel C.M."/>
            <person name="Oliveira M.M."/>
            <person name="Ricardo C.P."/>
            <person name="Goncalves S."/>
        </authorList>
    </citation>
    <scope>NUCLEOTIDE SEQUENCE [LARGE SCALE GENOMIC DNA]</scope>
    <source>
        <strain evidence="4">cv. HL8</strain>
    </source>
</reference>
<dbReference type="EMBL" id="PKMF04000480">
    <property type="protein sequence ID" value="KAK7829523.1"/>
    <property type="molecule type" value="Genomic_DNA"/>
</dbReference>
<sequence length="177" mass="20029">MANKVKTIHESLKRINDEANGFGLIRAGSINGNPETIPNRETDSFLDHSEVVGRKDREIVPRISFSKDRVRRLRTLISNANVLGNMLSNFECLRVLRLSGSSIIELSESIGRLIHLRFLHISCPKIKVLPKSIAKLYNLQTLNVRNCYRLSGLPKDLKNLVNLRCIVAMLMLTLCVH</sequence>
<dbReference type="Pfam" id="PF23598">
    <property type="entry name" value="LRR_14"/>
    <property type="match status" value="1"/>
</dbReference>
<dbReference type="Gene3D" id="3.80.10.10">
    <property type="entry name" value="Ribonuclease Inhibitor"/>
    <property type="match status" value="1"/>
</dbReference>
<evidence type="ECO:0000313" key="3">
    <source>
        <dbReference type="EMBL" id="KAK7829523.1"/>
    </source>
</evidence>
<dbReference type="AlphaFoldDB" id="A0AAW0JSW0"/>
<organism evidence="3 4">
    <name type="scientific">Quercus suber</name>
    <name type="common">Cork oak</name>
    <dbReference type="NCBI Taxonomy" id="58331"/>
    <lineage>
        <taxon>Eukaryota</taxon>
        <taxon>Viridiplantae</taxon>
        <taxon>Streptophyta</taxon>
        <taxon>Embryophyta</taxon>
        <taxon>Tracheophyta</taxon>
        <taxon>Spermatophyta</taxon>
        <taxon>Magnoliopsida</taxon>
        <taxon>eudicotyledons</taxon>
        <taxon>Gunneridae</taxon>
        <taxon>Pentapetalae</taxon>
        <taxon>rosids</taxon>
        <taxon>fabids</taxon>
        <taxon>Fagales</taxon>
        <taxon>Fagaceae</taxon>
        <taxon>Quercus</taxon>
    </lineage>
</organism>
<dbReference type="Proteomes" id="UP000237347">
    <property type="component" value="Unassembled WGS sequence"/>
</dbReference>
<evidence type="ECO:0000256" key="1">
    <source>
        <dbReference type="ARBA" id="ARBA00022737"/>
    </source>
</evidence>
<dbReference type="SUPFAM" id="SSF52058">
    <property type="entry name" value="L domain-like"/>
    <property type="match status" value="1"/>
</dbReference>
<accession>A0AAW0JSW0</accession>
<keyword evidence="1" id="KW-0677">Repeat</keyword>
<keyword evidence="4" id="KW-1185">Reference proteome</keyword>
<dbReference type="PANTHER" id="PTHR47186:SF3">
    <property type="entry name" value="OS09G0267800 PROTEIN"/>
    <property type="match status" value="1"/>
</dbReference>
<protein>
    <submittedName>
        <fullName evidence="3">Disease resistance protein rga4</fullName>
    </submittedName>
</protein>
<evidence type="ECO:0000259" key="2">
    <source>
        <dbReference type="Pfam" id="PF23598"/>
    </source>
</evidence>
<feature type="domain" description="Disease resistance R13L4/SHOC-2-like LRR" evidence="2">
    <location>
        <begin position="73"/>
        <end position="168"/>
    </location>
</feature>
<dbReference type="InterPro" id="IPR055414">
    <property type="entry name" value="LRR_R13L4/SHOC2-like"/>
</dbReference>
<evidence type="ECO:0000313" key="4">
    <source>
        <dbReference type="Proteomes" id="UP000237347"/>
    </source>
</evidence>
<comment type="caution">
    <text evidence="3">The sequence shown here is derived from an EMBL/GenBank/DDBJ whole genome shotgun (WGS) entry which is preliminary data.</text>
</comment>
<gene>
    <name evidence="3" type="primary">RGA4_6</name>
    <name evidence="3" type="ORF">CFP56_029020</name>
</gene>
<dbReference type="PANTHER" id="PTHR47186">
    <property type="entry name" value="LEUCINE-RICH REPEAT-CONTAINING PROTEIN 57"/>
    <property type="match status" value="1"/>
</dbReference>
<name>A0AAW0JSW0_QUESU</name>
<dbReference type="InterPro" id="IPR032675">
    <property type="entry name" value="LRR_dom_sf"/>
</dbReference>